<dbReference type="EMBL" id="CP086362">
    <property type="protein sequence ID" value="UNI23319.1"/>
    <property type="molecule type" value="Genomic_DNA"/>
</dbReference>
<evidence type="ECO:0000256" key="1">
    <source>
        <dbReference type="SAM" id="MobiDB-lite"/>
    </source>
</evidence>
<feature type="compositionally biased region" description="Low complexity" evidence="1">
    <location>
        <begin position="456"/>
        <end position="466"/>
    </location>
</feature>
<gene>
    <name evidence="2" type="ORF">JDV02_009149</name>
</gene>
<name>A0A9Q8QLH8_9HYPO</name>
<feature type="region of interest" description="Disordered" evidence="1">
    <location>
        <begin position="1"/>
        <end position="217"/>
    </location>
</feature>
<accession>A0A9Q8QLH8</accession>
<dbReference type="Proteomes" id="UP000829364">
    <property type="component" value="Chromosome 9"/>
</dbReference>
<feature type="compositionally biased region" description="Polar residues" evidence="1">
    <location>
        <begin position="557"/>
        <end position="566"/>
    </location>
</feature>
<dbReference type="KEGG" id="ptkz:JDV02_009149"/>
<protein>
    <submittedName>
        <fullName evidence="2">Uncharacterized protein</fullName>
    </submittedName>
</protein>
<feature type="region of interest" description="Disordered" evidence="1">
    <location>
        <begin position="445"/>
        <end position="566"/>
    </location>
</feature>
<proteinExistence type="predicted"/>
<feature type="compositionally biased region" description="Low complexity" evidence="1">
    <location>
        <begin position="514"/>
        <end position="534"/>
    </location>
</feature>
<feature type="compositionally biased region" description="Basic and acidic residues" evidence="1">
    <location>
        <begin position="11"/>
        <end position="24"/>
    </location>
</feature>
<feature type="compositionally biased region" description="Polar residues" evidence="1">
    <location>
        <begin position="116"/>
        <end position="188"/>
    </location>
</feature>
<reference evidence="2" key="1">
    <citation type="submission" date="2021-11" db="EMBL/GenBank/DDBJ databases">
        <title>Purpureocillium_takamizusanense_genome.</title>
        <authorList>
            <person name="Nguyen N.-H."/>
        </authorList>
    </citation>
    <scope>NUCLEOTIDE SEQUENCE</scope>
    <source>
        <strain evidence="2">PT3</strain>
    </source>
</reference>
<dbReference type="OrthoDB" id="5236058at2759"/>
<feature type="compositionally biased region" description="Low complexity" evidence="1">
    <location>
        <begin position="191"/>
        <end position="214"/>
    </location>
</feature>
<dbReference type="AlphaFoldDB" id="A0A9Q8QLH8"/>
<dbReference type="RefSeq" id="XP_047846800.1">
    <property type="nucleotide sequence ID" value="XM_047990791.1"/>
</dbReference>
<feature type="compositionally biased region" description="Polar residues" evidence="1">
    <location>
        <begin position="75"/>
        <end position="106"/>
    </location>
</feature>
<feature type="compositionally biased region" description="Basic residues" evidence="1">
    <location>
        <begin position="491"/>
        <end position="501"/>
    </location>
</feature>
<keyword evidence="3" id="KW-1185">Reference proteome</keyword>
<dbReference type="GeneID" id="72071094"/>
<evidence type="ECO:0000313" key="2">
    <source>
        <dbReference type="EMBL" id="UNI23319.1"/>
    </source>
</evidence>
<sequence>MGLRSILRSCQRRDGPRRDRHVTDDDGIPTRGRTRQRAASPVPSPAAFMQLAMNANDLGSVPRSELNRTDKHQQRSQSRAEPSSSQHGGAQPSSCGDNRRPTTQGSEEGGAWTPGRQATKTQGETTMENPLTRQRSTSTRHVESTTGSQASMSRQSTRASSGLSPHNVNALTNPSMKTGDSPSSSVHHGNTRPSRTTSVSSSSSPLLRRIPGSSTPMTRAQVREVIATIGQLFPHMPYAVCGHSAMMWYGDTPLQRPSHISLVCLPDSLAPMLRWAVAKGLALCDRWPGREDGGGATAFCVPTAADGVPRAVRVHADEGLFTTLRAISAPKTNGARVLTLPSVADAVAGDYIRALAGDDCRGIVVHARDVFWLLRKMAQLRPKDGRQALTAETAPTFASVRFLQPFTASHVYSVDLIYRAGLNLSRIPGLELPPVRVRASLVEGTCEPSSGDAGESKVISSSASESTPTRRESRIAPRTAATTSSSNVGGRRQRQLRRTPRSRVLAGGGEESSRAATTTTAAAAASSTRAARSRAPPPPPPRASRVKRGHLVRHYDSSTLATFSAR</sequence>
<evidence type="ECO:0000313" key="3">
    <source>
        <dbReference type="Proteomes" id="UP000829364"/>
    </source>
</evidence>
<organism evidence="2 3">
    <name type="scientific">Purpureocillium takamizusanense</name>
    <dbReference type="NCBI Taxonomy" id="2060973"/>
    <lineage>
        <taxon>Eukaryota</taxon>
        <taxon>Fungi</taxon>
        <taxon>Dikarya</taxon>
        <taxon>Ascomycota</taxon>
        <taxon>Pezizomycotina</taxon>
        <taxon>Sordariomycetes</taxon>
        <taxon>Hypocreomycetidae</taxon>
        <taxon>Hypocreales</taxon>
        <taxon>Ophiocordycipitaceae</taxon>
        <taxon>Purpureocillium</taxon>
    </lineage>
</organism>